<dbReference type="AlphaFoldDB" id="A0A0E9U6F5"/>
<dbReference type="EMBL" id="GBXM01047852">
    <property type="protein sequence ID" value="JAH60725.1"/>
    <property type="molecule type" value="Transcribed_RNA"/>
</dbReference>
<reference evidence="1" key="2">
    <citation type="journal article" date="2015" name="Fish Shellfish Immunol.">
        <title>Early steps in the European eel (Anguilla anguilla)-Vibrio vulnificus interaction in the gills: Role of the RtxA13 toxin.</title>
        <authorList>
            <person name="Callol A."/>
            <person name="Pajuelo D."/>
            <person name="Ebbesson L."/>
            <person name="Teles M."/>
            <person name="MacKenzie S."/>
            <person name="Amaro C."/>
        </authorList>
    </citation>
    <scope>NUCLEOTIDE SEQUENCE</scope>
</reference>
<reference evidence="1" key="1">
    <citation type="submission" date="2014-11" db="EMBL/GenBank/DDBJ databases">
        <authorList>
            <person name="Amaro Gonzalez C."/>
        </authorList>
    </citation>
    <scope>NUCLEOTIDE SEQUENCE</scope>
</reference>
<proteinExistence type="predicted"/>
<protein>
    <submittedName>
        <fullName evidence="1">Uncharacterized protein</fullName>
    </submittedName>
</protein>
<sequence>MQHYPERERCVLKACCIAPEGDWSVQYTMENESSKRKKRYIDILAQKRTQK</sequence>
<accession>A0A0E9U6F5</accession>
<name>A0A0E9U6F5_ANGAN</name>
<organism evidence="1">
    <name type="scientific">Anguilla anguilla</name>
    <name type="common">European freshwater eel</name>
    <name type="synonym">Muraena anguilla</name>
    <dbReference type="NCBI Taxonomy" id="7936"/>
    <lineage>
        <taxon>Eukaryota</taxon>
        <taxon>Metazoa</taxon>
        <taxon>Chordata</taxon>
        <taxon>Craniata</taxon>
        <taxon>Vertebrata</taxon>
        <taxon>Euteleostomi</taxon>
        <taxon>Actinopterygii</taxon>
        <taxon>Neopterygii</taxon>
        <taxon>Teleostei</taxon>
        <taxon>Anguilliformes</taxon>
        <taxon>Anguillidae</taxon>
        <taxon>Anguilla</taxon>
    </lineage>
</organism>
<evidence type="ECO:0000313" key="1">
    <source>
        <dbReference type="EMBL" id="JAH60725.1"/>
    </source>
</evidence>